<feature type="region of interest" description="Disordered" evidence="1">
    <location>
        <begin position="1"/>
        <end position="25"/>
    </location>
</feature>
<dbReference type="GeneID" id="17264248"/>
<name>A0A0D3J5B2_EMIH1</name>
<feature type="compositionally biased region" description="Polar residues" evidence="1">
    <location>
        <begin position="417"/>
        <end position="433"/>
    </location>
</feature>
<evidence type="ECO:0000313" key="2">
    <source>
        <dbReference type="EnsemblProtists" id="EOD18697"/>
    </source>
</evidence>
<organism evidence="2 3">
    <name type="scientific">Emiliania huxleyi (strain CCMP1516)</name>
    <dbReference type="NCBI Taxonomy" id="280463"/>
    <lineage>
        <taxon>Eukaryota</taxon>
        <taxon>Haptista</taxon>
        <taxon>Haptophyta</taxon>
        <taxon>Prymnesiophyceae</taxon>
        <taxon>Isochrysidales</taxon>
        <taxon>Noelaerhabdaceae</taxon>
        <taxon>Emiliania</taxon>
    </lineage>
</organism>
<feature type="compositionally biased region" description="Pro residues" evidence="1">
    <location>
        <begin position="7"/>
        <end position="17"/>
    </location>
</feature>
<feature type="region of interest" description="Disordered" evidence="1">
    <location>
        <begin position="413"/>
        <end position="441"/>
    </location>
</feature>
<dbReference type="Gene3D" id="2.60.120.10">
    <property type="entry name" value="Jelly Rolls"/>
    <property type="match status" value="1"/>
</dbReference>
<dbReference type="SUPFAM" id="SSF51182">
    <property type="entry name" value="RmlC-like cupins"/>
    <property type="match status" value="1"/>
</dbReference>
<proteinExistence type="predicted"/>
<evidence type="ECO:0008006" key="4">
    <source>
        <dbReference type="Google" id="ProtNLM"/>
    </source>
</evidence>
<reference evidence="3" key="1">
    <citation type="journal article" date="2013" name="Nature">
        <title>Pan genome of the phytoplankton Emiliania underpins its global distribution.</title>
        <authorList>
            <person name="Read B.A."/>
            <person name="Kegel J."/>
            <person name="Klute M.J."/>
            <person name="Kuo A."/>
            <person name="Lefebvre S.C."/>
            <person name="Maumus F."/>
            <person name="Mayer C."/>
            <person name="Miller J."/>
            <person name="Monier A."/>
            <person name="Salamov A."/>
            <person name="Young J."/>
            <person name="Aguilar M."/>
            <person name="Claverie J.M."/>
            <person name="Frickenhaus S."/>
            <person name="Gonzalez K."/>
            <person name="Herman E.K."/>
            <person name="Lin Y.C."/>
            <person name="Napier J."/>
            <person name="Ogata H."/>
            <person name="Sarno A.F."/>
            <person name="Shmutz J."/>
            <person name="Schroeder D."/>
            <person name="de Vargas C."/>
            <person name="Verret F."/>
            <person name="von Dassow P."/>
            <person name="Valentin K."/>
            <person name="Van de Peer Y."/>
            <person name="Wheeler G."/>
            <person name="Dacks J.B."/>
            <person name="Delwiche C.F."/>
            <person name="Dyhrman S.T."/>
            <person name="Glockner G."/>
            <person name="John U."/>
            <person name="Richards T."/>
            <person name="Worden A.Z."/>
            <person name="Zhang X."/>
            <person name="Grigoriev I.V."/>
            <person name="Allen A.E."/>
            <person name="Bidle K."/>
            <person name="Borodovsky M."/>
            <person name="Bowler C."/>
            <person name="Brownlee C."/>
            <person name="Cock J.M."/>
            <person name="Elias M."/>
            <person name="Gladyshev V.N."/>
            <person name="Groth M."/>
            <person name="Guda C."/>
            <person name="Hadaegh A."/>
            <person name="Iglesias-Rodriguez M.D."/>
            <person name="Jenkins J."/>
            <person name="Jones B.M."/>
            <person name="Lawson T."/>
            <person name="Leese F."/>
            <person name="Lindquist E."/>
            <person name="Lobanov A."/>
            <person name="Lomsadze A."/>
            <person name="Malik S.B."/>
            <person name="Marsh M.E."/>
            <person name="Mackinder L."/>
            <person name="Mock T."/>
            <person name="Mueller-Roeber B."/>
            <person name="Pagarete A."/>
            <person name="Parker M."/>
            <person name="Probert I."/>
            <person name="Quesneville H."/>
            <person name="Raines C."/>
            <person name="Rensing S.A."/>
            <person name="Riano-Pachon D.M."/>
            <person name="Richier S."/>
            <person name="Rokitta S."/>
            <person name="Shiraiwa Y."/>
            <person name="Soanes D.M."/>
            <person name="van der Giezen M."/>
            <person name="Wahlund T.M."/>
            <person name="Williams B."/>
            <person name="Wilson W."/>
            <person name="Wolfe G."/>
            <person name="Wurch L.L."/>
        </authorList>
    </citation>
    <scope>NUCLEOTIDE SEQUENCE</scope>
</reference>
<dbReference type="EnsemblProtists" id="EOD18697">
    <property type="protein sequence ID" value="EOD18697"/>
    <property type="gene ID" value="EMIHUDRAFT_118301"/>
</dbReference>
<dbReference type="InterPro" id="IPR011051">
    <property type="entry name" value="RmlC_Cupin_sf"/>
</dbReference>
<dbReference type="RefSeq" id="XP_005771126.1">
    <property type="nucleotide sequence ID" value="XM_005771069.1"/>
</dbReference>
<dbReference type="KEGG" id="ehx:EMIHUDRAFT_118301"/>
<protein>
    <recommendedName>
        <fullName evidence="4">Cysteine dioxygenase</fullName>
    </recommendedName>
</protein>
<dbReference type="AlphaFoldDB" id="A0A0D3J5B2"/>
<sequence>MASRVALPPPAAPPKPAPAEEDEELGELAYCQPCEETAEPLQRHGSQRFSSVDDHELAWERYREAPASLFGCAGINAAGVQRIDLPFRPHEVDLVAEWLDRTDADGATGLDALRPLHRLSRSDKLAAWRSEFSSLDLGTYEEAAAEDHCGLFSHLCWSLLLIEPHRSFPVHQHPDIEVEFVLRGALYENRLLSQPDAVLDASEVPDSGFPRLFSVHTHGGGSFFSNPRFSVHQSYTMDEGVVILVLWAGRHVNLTDPAGKLWAPKRCRNPFCPMGSTTFASLAAVLVENDDSTKPFDDVAQSFKFRLTGLDSECIGGIYPVKNATGGTIDEPVDGLTNACGVHVHSGIGGCAPLGPPGANGGGHYFAEGFADPWGNGAGTDFKNDYDVLAPGATAAYGEFTATTGLTLPERRARPQPSATPFHTSALWSSSPHAHNAQGEEGGPVIVVHGADGGRIACAKLECEKKGYDWW</sequence>
<keyword evidence="3" id="KW-1185">Reference proteome</keyword>
<dbReference type="Proteomes" id="UP000013827">
    <property type="component" value="Unassembled WGS sequence"/>
</dbReference>
<dbReference type="HOGENOM" id="CLU_580666_0_0_1"/>
<evidence type="ECO:0000313" key="3">
    <source>
        <dbReference type="Proteomes" id="UP000013827"/>
    </source>
</evidence>
<evidence type="ECO:0000256" key="1">
    <source>
        <dbReference type="SAM" id="MobiDB-lite"/>
    </source>
</evidence>
<dbReference type="PaxDb" id="2903-EOD18697"/>
<reference evidence="2" key="2">
    <citation type="submission" date="2024-10" db="UniProtKB">
        <authorList>
            <consortium name="EnsemblProtists"/>
        </authorList>
    </citation>
    <scope>IDENTIFICATION</scope>
</reference>
<dbReference type="InterPro" id="IPR014710">
    <property type="entry name" value="RmlC-like_jellyroll"/>
</dbReference>
<accession>A0A0D3J5B2</accession>